<dbReference type="EMBL" id="OU898282">
    <property type="protein sequence ID" value="CAG9838287.1"/>
    <property type="molecule type" value="Genomic_DNA"/>
</dbReference>
<dbReference type="Proteomes" id="UP001153709">
    <property type="component" value="Chromosome 7"/>
</dbReference>
<accession>A0A9N9T7X2</accession>
<protein>
    <submittedName>
        <fullName evidence="1">Uncharacterized protein</fullName>
    </submittedName>
</protein>
<evidence type="ECO:0000313" key="2">
    <source>
        <dbReference type="Proteomes" id="UP001153709"/>
    </source>
</evidence>
<reference evidence="1" key="1">
    <citation type="submission" date="2022-01" db="EMBL/GenBank/DDBJ databases">
        <authorList>
            <person name="King R."/>
        </authorList>
    </citation>
    <scope>NUCLEOTIDE SEQUENCE</scope>
</reference>
<organism evidence="1 2">
    <name type="scientific">Diabrotica balteata</name>
    <name type="common">Banded cucumber beetle</name>
    <dbReference type="NCBI Taxonomy" id="107213"/>
    <lineage>
        <taxon>Eukaryota</taxon>
        <taxon>Metazoa</taxon>
        <taxon>Ecdysozoa</taxon>
        <taxon>Arthropoda</taxon>
        <taxon>Hexapoda</taxon>
        <taxon>Insecta</taxon>
        <taxon>Pterygota</taxon>
        <taxon>Neoptera</taxon>
        <taxon>Endopterygota</taxon>
        <taxon>Coleoptera</taxon>
        <taxon>Polyphaga</taxon>
        <taxon>Cucujiformia</taxon>
        <taxon>Chrysomeloidea</taxon>
        <taxon>Chrysomelidae</taxon>
        <taxon>Galerucinae</taxon>
        <taxon>Diabroticina</taxon>
        <taxon>Diabroticites</taxon>
        <taxon>Diabrotica</taxon>
    </lineage>
</organism>
<sequence>MERYKLHLLFQLSIKHLFQSRLEKELNEMVGNMDIEHEYNNLKMIIKKIAYEVLGTENNDKKHHEPPWMTEK</sequence>
<gene>
    <name evidence="1" type="ORF">DIABBA_LOCUS11196</name>
</gene>
<evidence type="ECO:0000313" key="1">
    <source>
        <dbReference type="EMBL" id="CAG9838287.1"/>
    </source>
</evidence>
<name>A0A9N9T7X2_DIABA</name>
<dbReference type="OrthoDB" id="410542at2759"/>
<dbReference type="AlphaFoldDB" id="A0A9N9T7X2"/>
<proteinExistence type="predicted"/>
<keyword evidence="2" id="KW-1185">Reference proteome</keyword>